<accession>A0A4R5E2H7</accession>
<gene>
    <name evidence="2" type="ORF">E0F88_01915</name>
</gene>
<dbReference type="RefSeq" id="WP_131956116.1">
    <property type="nucleotide sequence ID" value="NZ_SMFL01000001.1"/>
</dbReference>
<evidence type="ECO:0000313" key="3">
    <source>
        <dbReference type="Proteomes" id="UP000294850"/>
    </source>
</evidence>
<reference evidence="2 3" key="1">
    <citation type="submission" date="2019-03" db="EMBL/GenBank/DDBJ databases">
        <title>Dyadobacter AR-3-6 sp. nov., isolated from arctic soil.</title>
        <authorList>
            <person name="Chaudhary D.K."/>
        </authorList>
    </citation>
    <scope>NUCLEOTIDE SEQUENCE [LARGE SCALE GENOMIC DNA]</scope>
    <source>
        <strain evidence="2 3">AR-3-6</strain>
    </source>
</reference>
<dbReference type="GO" id="GO:0016747">
    <property type="term" value="F:acyltransferase activity, transferring groups other than amino-acyl groups"/>
    <property type="evidence" value="ECO:0007669"/>
    <property type="project" value="InterPro"/>
</dbReference>
<dbReference type="OrthoDB" id="9796171at2"/>
<comment type="caution">
    <text evidence="2">The sequence shown here is derived from an EMBL/GenBank/DDBJ whole genome shotgun (WGS) entry which is preliminary data.</text>
</comment>
<dbReference type="InterPro" id="IPR016181">
    <property type="entry name" value="Acyl_CoA_acyltransferase"/>
</dbReference>
<organism evidence="2 3">
    <name type="scientific">Dyadobacter psychrotolerans</name>
    <dbReference type="NCBI Taxonomy" id="2541721"/>
    <lineage>
        <taxon>Bacteria</taxon>
        <taxon>Pseudomonadati</taxon>
        <taxon>Bacteroidota</taxon>
        <taxon>Cytophagia</taxon>
        <taxon>Cytophagales</taxon>
        <taxon>Spirosomataceae</taxon>
        <taxon>Dyadobacter</taxon>
    </lineage>
</organism>
<keyword evidence="3" id="KW-1185">Reference proteome</keyword>
<dbReference type="SUPFAM" id="SSF55729">
    <property type="entry name" value="Acyl-CoA N-acyltransferases (Nat)"/>
    <property type="match status" value="1"/>
</dbReference>
<name>A0A4R5E2H7_9BACT</name>
<feature type="domain" description="N-acetyltransferase" evidence="1">
    <location>
        <begin position="10"/>
        <end position="152"/>
    </location>
</feature>
<evidence type="ECO:0000313" key="2">
    <source>
        <dbReference type="EMBL" id="TDE18323.1"/>
    </source>
</evidence>
<evidence type="ECO:0000259" key="1">
    <source>
        <dbReference type="PROSITE" id="PS51186"/>
    </source>
</evidence>
<dbReference type="EMBL" id="SMFL01000001">
    <property type="protein sequence ID" value="TDE18323.1"/>
    <property type="molecule type" value="Genomic_DNA"/>
</dbReference>
<dbReference type="Gene3D" id="3.40.630.30">
    <property type="match status" value="1"/>
</dbReference>
<proteinExistence type="predicted"/>
<dbReference type="PROSITE" id="PS51186">
    <property type="entry name" value="GNAT"/>
    <property type="match status" value="1"/>
</dbReference>
<dbReference type="InterPro" id="IPR000182">
    <property type="entry name" value="GNAT_dom"/>
</dbReference>
<keyword evidence="2" id="KW-0808">Transferase</keyword>
<sequence length="158" mass="17918">MNLKLTWELKSFNELTNEALYQVLRLRSEVFVVEQGCNFMDMDNKDQKCMHILGSLDGVLLAYSRIVPAGLSYEQPSIGRIVVSGKGRGLGLGIELLNVSILKLEERYGATAIRIGAQLYLKRFYESFGFVQSGEVYQEDLIDHIEMTRDVKNSVQSF</sequence>
<dbReference type="AlphaFoldDB" id="A0A4R5E2H7"/>
<dbReference type="Proteomes" id="UP000294850">
    <property type="component" value="Unassembled WGS sequence"/>
</dbReference>
<protein>
    <submittedName>
        <fullName evidence="2">GNAT family N-acetyltransferase</fullName>
    </submittedName>
</protein>
<dbReference type="Pfam" id="PF13673">
    <property type="entry name" value="Acetyltransf_10"/>
    <property type="match status" value="1"/>
</dbReference>